<sequence length="137" mass="15758">MGEKLSIPKGYRQTKQRKAILDILEKAEFPIHAEDIFLRLKEGGIDISLSTIYRNLEMLTKEGLVVKSYMMNEDKARFALPDKKNYLVCEKCGKIVIIDNCPFDKFKEELIEVHGFDITGHSIEVYGICPECQKKSE</sequence>
<name>C0QS08_PERMH</name>
<keyword evidence="4" id="KW-0805">Transcription regulation</keyword>
<comment type="cofactor">
    <cofactor evidence="8">
        <name>Mn(2+)</name>
        <dbReference type="ChEBI" id="CHEBI:29035"/>
    </cofactor>
    <cofactor evidence="8">
        <name>Fe(2+)</name>
        <dbReference type="ChEBI" id="CHEBI:29033"/>
    </cofactor>
    <text evidence="8">Binds 1 Mn(2+) or Fe(2+) ion per subunit.</text>
</comment>
<dbReference type="HOGENOM" id="CLU_096072_5_1_0"/>
<dbReference type="KEGG" id="pmx:PERMA_1691"/>
<accession>C0QS08</accession>
<keyword evidence="3 7" id="KW-0862">Zinc</keyword>
<evidence type="ECO:0000313" key="9">
    <source>
        <dbReference type="EMBL" id="ACO04159.1"/>
    </source>
</evidence>
<dbReference type="AlphaFoldDB" id="C0QS08"/>
<dbReference type="InterPro" id="IPR043135">
    <property type="entry name" value="Fur_C"/>
</dbReference>
<proteinExistence type="inferred from homology"/>
<evidence type="ECO:0000313" key="10">
    <source>
        <dbReference type="Proteomes" id="UP000001366"/>
    </source>
</evidence>
<keyword evidence="6" id="KW-0804">Transcription</keyword>
<evidence type="ECO:0000256" key="8">
    <source>
        <dbReference type="PIRSR" id="PIRSR602481-2"/>
    </source>
</evidence>
<feature type="binding site" evidence="7">
    <location>
        <position position="89"/>
    </location>
    <ligand>
        <name>Zn(2+)</name>
        <dbReference type="ChEBI" id="CHEBI:29105"/>
    </ligand>
</feature>
<comment type="similarity">
    <text evidence="1">Belongs to the Fur family.</text>
</comment>
<evidence type="ECO:0000256" key="3">
    <source>
        <dbReference type="ARBA" id="ARBA00022833"/>
    </source>
</evidence>
<dbReference type="STRING" id="123214.PERMA_1691"/>
<dbReference type="OrthoDB" id="8659436at2"/>
<dbReference type="Gene3D" id="1.10.10.10">
    <property type="entry name" value="Winged helix-like DNA-binding domain superfamily/Winged helix DNA-binding domain"/>
    <property type="match status" value="1"/>
</dbReference>
<feature type="binding site" evidence="8">
    <location>
        <position position="121"/>
    </location>
    <ligand>
        <name>Fe cation</name>
        <dbReference type="ChEBI" id="CHEBI:24875"/>
    </ligand>
</feature>
<dbReference type="GO" id="GO:1900376">
    <property type="term" value="P:regulation of secondary metabolite biosynthetic process"/>
    <property type="evidence" value="ECO:0007669"/>
    <property type="project" value="TreeGrafter"/>
</dbReference>
<dbReference type="EMBL" id="CP001230">
    <property type="protein sequence ID" value="ACO04159.1"/>
    <property type="molecule type" value="Genomic_DNA"/>
</dbReference>
<evidence type="ECO:0000256" key="4">
    <source>
        <dbReference type="ARBA" id="ARBA00023015"/>
    </source>
</evidence>
<reference evidence="9 10" key="1">
    <citation type="journal article" date="2009" name="J. Bacteriol.">
        <title>Complete and draft genome sequences of six members of the Aquificales.</title>
        <authorList>
            <person name="Reysenbach A.L."/>
            <person name="Hamamura N."/>
            <person name="Podar M."/>
            <person name="Griffiths E."/>
            <person name="Ferreira S."/>
            <person name="Hochstein R."/>
            <person name="Heidelberg J."/>
            <person name="Johnson J."/>
            <person name="Mead D."/>
            <person name="Pohorille A."/>
            <person name="Sarmiento M."/>
            <person name="Schweighofer K."/>
            <person name="Seshadri R."/>
            <person name="Voytek M.A."/>
        </authorList>
    </citation>
    <scope>NUCLEOTIDE SEQUENCE [LARGE SCALE GENOMIC DNA]</scope>
    <source>
        <strain evidence="10">DSM 14350 / EX-H1</strain>
    </source>
</reference>
<dbReference type="Proteomes" id="UP000001366">
    <property type="component" value="Chromosome"/>
</dbReference>
<dbReference type="RefSeq" id="WP_012676397.1">
    <property type="nucleotide sequence ID" value="NC_012440.1"/>
</dbReference>
<protein>
    <submittedName>
        <fullName evidence="9">Ferric uptake regulator, Fur family</fullName>
    </submittedName>
</protein>
<keyword evidence="7" id="KW-0479">Metal-binding</keyword>
<organism evidence="9 10">
    <name type="scientific">Persephonella marina (strain DSM 14350 / EX-H1)</name>
    <dbReference type="NCBI Taxonomy" id="123214"/>
    <lineage>
        <taxon>Bacteria</taxon>
        <taxon>Pseudomonadati</taxon>
        <taxon>Aquificota</taxon>
        <taxon>Aquificia</taxon>
        <taxon>Aquificales</taxon>
        <taxon>Hydrogenothermaceae</taxon>
        <taxon>Persephonella</taxon>
    </lineage>
</organism>
<keyword evidence="5" id="KW-0238">DNA-binding</keyword>
<evidence type="ECO:0000256" key="7">
    <source>
        <dbReference type="PIRSR" id="PIRSR602481-1"/>
    </source>
</evidence>
<dbReference type="PANTHER" id="PTHR33202:SF8">
    <property type="entry name" value="PEROXIDE-RESPONSIVE REPRESSOR PERR"/>
    <property type="match status" value="1"/>
</dbReference>
<dbReference type="InterPro" id="IPR002481">
    <property type="entry name" value="FUR"/>
</dbReference>
<evidence type="ECO:0000256" key="6">
    <source>
        <dbReference type="ARBA" id="ARBA00023163"/>
    </source>
</evidence>
<feature type="binding site" evidence="7">
    <location>
        <position position="92"/>
    </location>
    <ligand>
        <name>Zn(2+)</name>
        <dbReference type="ChEBI" id="CHEBI:29105"/>
    </ligand>
</feature>
<dbReference type="SUPFAM" id="SSF46785">
    <property type="entry name" value="Winged helix' DNA-binding domain"/>
    <property type="match status" value="1"/>
</dbReference>
<dbReference type="InterPro" id="IPR036390">
    <property type="entry name" value="WH_DNA-bd_sf"/>
</dbReference>
<dbReference type="CDD" id="cd07153">
    <property type="entry name" value="Fur_like"/>
    <property type="match status" value="1"/>
</dbReference>
<dbReference type="Gene3D" id="3.30.1490.190">
    <property type="match status" value="1"/>
</dbReference>
<feature type="binding site" evidence="7">
    <location>
        <position position="132"/>
    </location>
    <ligand>
        <name>Zn(2+)</name>
        <dbReference type="ChEBI" id="CHEBI:29105"/>
    </ligand>
</feature>
<evidence type="ECO:0000256" key="5">
    <source>
        <dbReference type="ARBA" id="ARBA00023125"/>
    </source>
</evidence>
<keyword evidence="2" id="KW-0678">Repressor</keyword>
<evidence type="ECO:0000256" key="2">
    <source>
        <dbReference type="ARBA" id="ARBA00022491"/>
    </source>
</evidence>
<gene>
    <name evidence="9" type="ordered locus">PERMA_1691</name>
</gene>
<comment type="cofactor">
    <cofactor evidence="7">
        <name>Zn(2+)</name>
        <dbReference type="ChEBI" id="CHEBI:29105"/>
    </cofactor>
    <text evidence="7">Binds 1 zinc ion per subunit.</text>
</comment>
<keyword evidence="10" id="KW-1185">Reference proteome</keyword>
<dbReference type="Pfam" id="PF01475">
    <property type="entry name" value="FUR"/>
    <property type="match status" value="1"/>
</dbReference>
<dbReference type="GO" id="GO:0003700">
    <property type="term" value="F:DNA-binding transcription factor activity"/>
    <property type="evidence" value="ECO:0007669"/>
    <property type="project" value="InterPro"/>
</dbReference>
<dbReference type="GO" id="GO:0008270">
    <property type="term" value="F:zinc ion binding"/>
    <property type="evidence" value="ECO:0007669"/>
    <property type="project" value="TreeGrafter"/>
</dbReference>
<keyword evidence="8" id="KW-0408">Iron</keyword>
<dbReference type="GO" id="GO:0000976">
    <property type="term" value="F:transcription cis-regulatory region binding"/>
    <property type="evidence" value="ECO:0007669"/>
    <property type="project" value="TreeGrafter"/>
</dbReference>
<dbReference type="PaxDb" id="123214-PERMA_1691"/>
<evidence type="ECO:0000256" key="1">
    <source>
        <dbReference type="ARBA" id="ARBA00007957"/>
    </source>
</evidence>
<dbReference type="PANTHER" id="PTHR33202">
    <property type="entry name" value="ZINC UPTAKE REGULATION PROTEIN"/>
    <property type="match status" value="1"/>
</dbReference>
<dbReference type="GO" id="GO:0045892">
    <property type="term" value="P:negative regulation of DNA-templated transcription"/>
    <property type="evidence" value="ECO:0007669"/>
    <property type="project" value="TreeGrafter"/>
</dbReference>
<dbReference type="eggNOG" id="COG0735">
    <property type="taxonomic scope" value="Bacteria"/>
</dbReference>
<feature type="binding site" evidence="7">
    <location>
        <position position="129"/>
    </location>
    <ligand>
        <name>Zn(2+)</name>
        <dbReference type="ChEBI" id="CHEBI:29105"/>
    </ligand>
</feature>
<dbReference type="InterPro" id="IPR036388">
    <property type="entry name" value="WH-like_DNA-bd_sf"/>
</dbReference>